<dbReference type="InterPro" id="IPR014729">
    <property type="entry name" value="Rossmann-like_a/b/a_fold"/>
</dbReference>
<feature type="domain" description="Methionyl/Leucyl tRNA synthetase" evidence="13">
    <location>
        <begin position="35"/>
        <end position="176"/>
    </location>
</feature>
<dbReference type="GO" id="GO:0005524">
    <property type="term" value="F:ATP binding"/>
    <property type="evidence" value="ECO:0007669"/>
    <property type="project" value="UniProtKB-KW"/>
</dbReference>
<evidence type="ECO:0000256" key="12">
    <source>
        <dbReference type="RuleBase" id="RU363039"/>
    </source>
</evidence>
<dbReference type="InterPro" id="IPR015413">
    <property type="entry name" value="Methionyl/Leucyl_tRNA_Synth"/>
</dbReference>
<gene>
    <name evidence="15" type="ORF">FOE67_12090</name>
</gene>
<dbReference type="InterPro" id="IPR014758">
    <property type="entry name" value="Met-tRNA_synth"/>
</dbReference>
<dbReference type="NCBIfam" id="TIGR00398">
    <property type="entry name" value="metG"/>
    <property type="match status" value="1"/>
</dbReference>
<comment type="caution">
    <text evidence="15">The sequence shown here is derived from an EMBL/GenBank/DDBJ whole genome shotgun (WGS) entry which is preliminary data.</text>
</comment>
<evidence type="ECO:0000256" key="3">
    <source>
        <dbReference type="ARBA" id="ARBA00012838"/>
    </source>
</evidence>
<evidence type="ECO:0000313" key="16">
    <source>
        <dbReference type="Proteomes" id="UP000530234"/>
    </source>
</evidence>
<dbReference type="InterPro" id="IPR001412">
    <property type="entry name" value="aa-tRNA-synth_I_CS"/>
</dbReference>
<evidence type="ECO:0000256" key="11">
    <source>
        <dbReference type="ARBA" id="ARBA00030904"/>
    </source>
</evidence>
<dbReference type="Pfam" id="PF09334">
    <property type="entry name" value="tRNA-synt_1g"/>
    <property type="match status" value="2"/>
</dbReference>
<dbReference type="PROSITE" id="PS00178">
    <property type="entry name" value="AA_TRNA_LIGASE_I"/>
    <property type="match status" value="1"/>
</dbReference>
<organism evidence="15 16">
    <name type="scientific">Streptomyces calidiresistens</name>
    <dbReference type="NCBI Taxonomy" id="1485586"/>
    <lineage>
        <taxon>Bacteria</taxon>
        <taxon>Bacillati</taxon>
        <taxon>Actinomycetota</taxon>
        <taxon>Actinomycetes</taxon>
        <taxon>Kitasatosporales</taxon>
        <taxon>Streptomycetaceae</taxon>
        <taxon>Streptomyces</taxon>
    </lineage>
</organism>
<evidence type="ECO:0000256" key="9">
    <source>
        <dbReference type="ARBA" id="ARBA00022917"/>
    </source>
</evidence>
<comment type="similarity">
    <text evidence="12">Belongs to the class-I aminoacyl-tRNA synthetase family.</text>
</comment>
<feature type="domain" description="Methionyl/Leucyl tRNA synthetase" evidence="13">
    <location>
        <begin position="181"/>
        <end position="394"/>
    </location>
</feature>
<keyword evidence="9 12" id="KW-0648">Protein biosynthesis</keyword>
<evidence type="ECO:0000259" key="13">
    <source>
        <dbReference type="Pfam" id="PF09334"/>
    </source>
</evidence>
<evidence type="ECO:0000256" key="1">
    <source>
        <dbReference type="ARBA" id="ARBA00003314"/>
    </source>
</evidence>
<dbReference type="Pfam" id="PF19303">
    <property type="entry name" value="Anticodon_3"/>
    <property type="match status" value="1"/>
</dbReference>
<dbReference type="InterPro" id="IPR041872">
    <property type="entry name" value="Anticodon_Met"/>
</dbReference>
<evidence type="ECO:0000256" key="5">
    <source>
        <dbReference type="ARBA" id="ARBA00022490"/>
    </source>
</evidence>
<dbReference type="AlphaFoldDB" id="A0A7W3XWY5"/>
<dbReference type="PANTHER" id="PTHR43326">
    <property type="entry name" value="METHIONYL-TRNA SYNTHETASE"/>
    <property type="match status" value="1"/>
</dbReference>
<evidence type="ECO:0000256" key="2">
    <source>
        <dbReference type="ARBA" id="ARBA00004496"/>
    </source>
</evidence>
<dbReference type="InterPro" id="IPR009080">
    <property type="entry name" value="tRNAsynth_Ia_anticodon-bd"/>
</dbReference>
<dbReference type="PANTHER" id="PTHR43326:SF1">
    <property type="entry name" value="METHIONINE--TRNA LIGASE, MITOCHONDRIAL"/>
    <property type="match status" value="1"/>
</dbReference>
<evidence type="ECO:0000313" key="15">
    <source>
        <dbReference type="EMBL" id="MBB0230227.1"/>
    </source>
</evidence>
<dbReference type="InterPro" id="IPR033911">
    <property type="entry name" value="MetRS_core"/>
</dbReference>
<keyword evidence="16" id="KW-1185">Reference proteome</keyword>
<dbReference type="CDD" id="cd07957">
    <property type="entry name" value="Anticodon_Ia_Met"/>
    <property type="match status" value="1"/>
</dbReference>
<feature type="domain" description="Methionyl-tRNA synthetase anticodon-binding" evidence="14">
    <location>
        <begin position="406"/>
        <end position="542"/>
    </location>
</feature>
<dbReference type="Proteomes" id="UP000530234">
    <property type="component" value="Unassembled WGS sequence"/>
</dbReference>
<dbReference type="Gene3D" id="3.40.50.620">
    <property type="entry name" value="HUPs"/>
    <property type="match status" value="1"/>
</dbReference>
<dbReference type="FunFam" id="2.170.220.10:FF:000003">
    <property type="entry name" value="Methionine--tRNA ligase"/>
    <property type="match status" value="1"/>
</dbReference>
<keyword evidence="7 12" id="KW-0547">Nucleotide-binding</keyword>
<keyword evidence="8 12" id="KW-0067">ATP-binding</keyword>
<dbReference type="SUPFAM" id="SSF52374">
    <property type="entry name" value="Nucleotidylyl transferase"/>
    <property type="match status" value="1"/>
</dbReference>
<protein>
    <recommendedName>
        <fullName evidence="4">Methionine--tRNA ligase</fullName>
        <ecNumber evidence="3">6.1.1.10</ecNumber>
    </recommendedName>
    <alternativeName>
        <fullName evidence="11">Methionyl-tRNA synthetase</fullName>
    </alternativeName>
</protein>
<reference evidence="16" key="1">
    <citation type="submission" date="2019-10" db="EMBL/GenBank/DDBJ databases">
        <title>Streptomyces sp. nov., a novel actinobacterium isolated from alkaline environment.</title>
        <authorList>
            <person name="Golinska P."/>
        </authorList>
    </citation>
    <scope>NUCLEOTIDE SEQUENCE [LARGE SCALE GENOMIC DNA]</scope>
    <source>
        <strain evidence="16">DSM 42108</strain>
    </source>
</reference>
<sequence length="548" mass="61011">MSGAGGVRRALPWWRPVVAHHPKLGTSTTMAAASFISTTIPYVNARPHVGHALEFVQSDAFARYAAMSGRDVYFLSGSDENSLKNVLAADKEGISARELVDRNVVFFEKMVGDLEIDLTRFIRTSVDADHLEGAAEIWRRIAAAGDLYTKDYEGLYCVGCEQFYAPAELVDGKCPEHLVEPETISERNYFFRLSRYQDRLLELLESGELRIVPETRLNEVTSFVRAGLADISISRSMERARGWGIRVPEDPEQVMYVWIDALTNYINALGWTRGDEHYERFWENAEHRVHVVGKGVTRFHAVYWPAMLLSAGLPLPTEIVVHGYITASGQKLSKSLGNVVDPTDLIDRFGTDAVRYFLLADVSPFGDADFSEERLVQRYNTDLANGLGNLLSRVTSMIVRYRDGAVPAPGPVERPEEELTAQLLESDRAMHAAMEGYDHREALAKVWDLVRRTNAYVDERAPWHLAKAGDDASNAALDTTLHHLAGAVRQIGRLLQPFLPRPAAAVLEALGSDPVKVPGADRWLEDLTGTPVSKARALFPRIEVPAED</sequence>
<dbReference type="PRINTS" id="PR01041">
    <property type="entry name" value="TRNASYNTHMET"/>
</dbReference>
<dbReference type="RefSeq" id="WP_182663479.1">
    <property type="nucleotide sequence ID" value="NZ_VKHS01000243.1"/>
</dbReference>
<name>A0A7W3XWY5_9ACTN</name>
<dbReference type="EC" id="6.1.1.10" evidence="3"/>
<dbReference type="GO" id="GO:0004825">
    <property type="term" value="F:methionine-tRNA ligase activity"/>
    <property type="evidence" value="ECO:0007669"/>
    <property type="project" value="UniProtKB-EC"/>
</dbReference>
<dbReference type="Gene3D" id="1.10.730.10">
    <property type="entry name" value="Isoleucyl-tRNA Synthetase, Domain 1"/>
    <property type="match status" value="1"/>
</dbReference>
<dbReference type="EMBL" id="VKHS01000243">
    <property type="protein sequence ID" value="MBB0230227.1"/>
    <property type="molecule type" value="Genomic_DNA"/>
</dbReference>
<evidence type="ECO:0000256" key="4">
    <source>
        <dbReference type="ARBA" id="ARBA00018753"/>
    </source>
</evidence>
<accession>A0A7W3XWY5</accession>
<dbReference type="Gene3D" id="2.170.220.10">
    <property type="match status" value="1"/>
</dbReference>
<evidence type="ECO:0000256" key="10">
    <source>
        <dbReference type="ARBA" id="ARBA00023146"/>
    </source>
</evidence>
<keyword evidence="6 12" id="KW-0436">Ligase</keyword>
<dbReference type="GO" id="GO:0005737">
    <property type="term" value="C:cytoplasm"/>
    <property type="evidence" value="ECO:0007669"/>
    <property type="project" value="UniProtKB-SubCell"/>
</dbReference>
<evidence type="ECO:0000259" key="14">
    <source>
        <dbReference type="Pfam" id="PF19303"/>
    </source>
</evidence>
<dbReference type="CDD" id="cd00814">
    <property type="entry name" value="MetRS_core"/>
    <property type="match status" value="1"/>
</dbReference>
<keyword evidence="10 12" id="KW-0030">Aminoacyl-tRNA synthetase</keyword>
<dbReference type="InterPro" id="IPR023457">
    <property type="entry name" value="Met-tRNA_synth_2"/>
</dbReference>
<evidence type="ECO:0000256" key="6">
    <source>
        <dbReference type="ARBA" id="ARBA00022598"/>
    </source>
</evidence>
<comment type="function">
    <text evidence="1">Is required not only for elongation of protein synthesis but also for the initiation of all mRNA translation through initiator tRNA(fMet) aminoacylation.</text>
</comment>
<dbReference type="SUPFAM" id="SSF47323">
    <property type="entry name" value="Anticodon-binding domain of a subclass of class I aminoacyl-tRNA synthetases"/>
    <property type="match status" value="1"/>
</dbReference>
<evidence type="ECO:0000256" key="7">
    <source>
        <dbReference type="ARBA" id="ARBA00022741"/>
    </source>
</evidence>
<evidence type="ECO:0000256" key="8">
    <source>
        <dbReference type="ARBA" id="ARBA00022840"/>
    </source>
</evidence>
<comment type="subcellular location">
    <subcellularLocation>
        <location evidence="2">Cytoplasm</location>
    </subcellularLocation>
</comment>
<keyword evidence="5" id="KW-0963">Cytoplasm</keyword>
<dbReference type="GO" id="GO:0006431">
    <property type="term" value="P:methionyl-tRNA aminoacylation"/>
    <property type="evidence" value="ECO:0007669"/>
    <property type="project" value="InterPro"/>
</dbReference>
<proteinExistence type="inferred from homology"/>